<sequence>MTVDWMVYQGALVGGVANEVRLSPWLTGTTSVSEINCLIVNVLKTKTIFVTAAHHQAGLKRDAASVWIEDVMQSPFKVCLRELQNYAGSHEDWPAAGHNRAHCNDVSFIQRFSKIPNVFVSANHLTRGGNLQPIHSGIAAWVEVGSRILSTSQYLQYVNETGFRVCLKELYETKSDPLSVSYTVLSDICQPGWGYFEGYCYFTSLASLPWLAAESNSSAMGLQLVTIHNQEENVYVQHRHNGERSWIGLNYRSVEGSFVWTKEARLMLLSLSAVGVTRVILLLKRDLICMNKLISKRSQELYNKTCFEELDNHRIELNFFFQSGSPT</sequence>
<dbReference type="PANTHER" id="PTHR47218:SF1">
    <property type="entry name" value="C-TYPE LECTIN DOMAIN FAMILY 7 MEMBER A"/>
    <property type="match status" value="1"/>
</dbReference>
<dbReference type="GO" id="GO:0009986">
    <property type="term" value="C:cell surface"/>
    <property type="evidence" value="ECO:0007669"/>
    <property type="project" value="TreeGrafter"/>
</dbReference>
<feature type="domain" description="C-type lectin" evidence="1">
    <location>
        <begin position="196"/>
        <end position="261"/>
    </location>
</feature>
<keyword evidence="3" id="KW-1185">Reference proteome</keyword>
<name>A0A3M6V7K1_POCDA</name>
<protein>
    <recommendedName>
        <fullName evidence="1">C-type lectin domain-containing protein</fullName>
    </recommendedName>
</protein>
<dbReference type="GO" id="GO:0002720">
    <property type="term" value="P:positive regulation of cytokine production involved in immune response"/>
    <property type="evidence" value="ECO:0007669"/>
    <property type="project" value="TreeGrafter"/>
</dbReference>
<organism evidence="2 3">
    <name type="scientific">Pocillopora damicornis</name>
    <name type="common">Cauliflower coral</name>
    <name type="synonym">Millepora damicornis</name>
    <dbReference type="NCBI Taxonomy" id="46731"/>
    <lineage>
        <taxon>Eukaryota</taxon>
        <taxon>Metazoa</taxon>
        <taxon>Cnidaria</taxon>
        <taxon>Anthozoa</taxon>
        <taxon>Hexacorallia</taxon>
        <taxon>Scleractinia</taxon>
        <taxon>Astrocoeniina</taxon>
        <taxon>Pocilloporidae</taxon>
        <taxon>Pocillopora</taxon>
    </lineage>
</organism>
<evidence type="ECO:0000313" key="2">
    <source>
        <dbReference type="EMBL" id="RMX61569.1"/>
    </source>
</evidence>
<dbReference type="GO" id="GO:0045087">
    <property type="term" value="P:innate immune response"/>
    <property type="evidence" value="ECO:0007669"/>
    <property type="project" value="TreeGrafter"/>
</dbReference>
<reference evidence="2 3" key="1">
    <citation type="journal article" date="2018" name="Sci. Rep.">
        <title>Comparative analysis of the Pocillopora damicornis genome highlights role of immune system in coral evolution.</title>
        <authorList>
            <person name="Cunning R."/>
            <person name="Bay R.A."/>
            <person name="Gillette P."/>
            <person name="Baker A.C."/>
            <person name="Traylor-Knowles N."/>
        </authorList>
    </citation>
    <scope>NUCLEOTIDE SEQUENCE [LARGE SCALE GENOMIC DNA]</scope>
    <source>
        <strain evidence="2">RSMAS</strain>
        <tissue evidence="2">Whole animal</tissue>
    </source>
</reference>
<proteinExistence type="predicted"/>
<dbReference type="AlphaFoldDB" id="A0A3M6V7K1"/>
<dbReference type="OrthoDB" id="6337382at2759"/>
<dbReference type="InterPro" id="IPR042808">
    <property type="entry name" value="CLEC7A"/>
</dbReference>
<dbReference type="Pfam" id="PF00059">
    <property type="entry name" value="Lectin_C"/>
    <property type="match status" value="1"/>
</dbReference>
<evidence type="ECO:0000259" key="1">
    <source>
        <dbReference type="PROSITE" id="PS50041"/>
    </source>
</evidence>
<dbReference type="EMBL" id="RCHS01000005">
    <property type="protein sequence ID" value="RMX61569.1"/>
    <property type="molecule type" value="Genomic_DNA"/>
</dbReference>
<dbReference type="InterPro" id="IPR037221">
    <property type="entry name" value="H-type_lectin_dom_sf"/>
</dbReference>
<evidence type="ECO:0000313" key="3">
    <source>
        <dbReference type="Proteomes" id="UP000275408"/>
    </source>
</evidence>
<dbReference type="InterPro" id="IPR016187">
    <property type="entry name" value="CTDL_fold"/>
</dbReference>
<dbReference type="GO" id="GO:0006910">
    <property type="term" value="P:phagocytosis, recognition"/>
    <property type="evidence" value="ECO:0007669"/>
    <property type="project" value="TreeGrafter"/>
</dbReference>
<dbReference type="GO" id="GO:0071226">
    <property type="term" value="P:cellular response to molecule of fungal origin"/>
    <property type="evidence" value="ECO:0007669"/>
    <property type="project" value="InterPro"/>
</dbReference>
<dbReference type="InterPro" id="IPR016186">
    <property type="entry name" value="C-type_lectin-like/link_sf"/>
</dbReference>
<dbReference type="InterPro" id="IPR001304">
    <property type="entry name" value="C-type_lectin-like"/>
</dbReference>
<accession>A0A3M6V7K1</accession>
<dbReference type="Gene3D" id="3.10.100.10">
    <property type="entry name" value="Mannose-Binding Protein A, subunit A"/>
    <property type="match status" value="1"/>
</dbReference>
<dbReference type="SUPFAM" id="SSF56436">
    <property type="entry name" value="C-type lectin-like"/>
    <property type="match status" value="1"/>
</dbReference>
<comment type="caution">
    <text evidence="2">The sequence shown here is derived from an EMBL/GenBank/DDBJ whole genome shotgun (WGS) entry which is preliminary data.</text>
</comment>
<dbReference type="GO" id="GO:0001872">
    <property type="term" value="F:(1-&gt;3)-beta-D-glucan binding"/>
    <property type="evidence" value="ECO:0007669"/>
    <property type="project" value="InterPro"/>
</dbReference>
<dbReference type="GO" id="GO:0043122">
    <property type="term" value="P:regulation of canonical NF-kappaB signal transduction"/>
    <property type="evidence" value="ECO:0007669"/>
    <property type="project" value="TreeGrafter"/>
</dbReference>
<dbReference type="SMART" id="SM00034">
    <property type="entry name" value="CLECT"/>
    <property type="match status" value="1"/>
</dbReference>
<dbReference type="PROSITE" id="PS50041">
    <property type="entry name" value="C_TYPE_LECTIN_2"/>
    <property type="match status" value="1"/>
</dbReference>
<dbReference type="GO" id="GO:0038187">
    <property type="term" value="F:pattern recognition receptor activity"/>
    <property type="evidence" value="ECO:0007669"/>
    <property type="project" value="TreeGrafter"/>
</dbReference>
<dbReference type="PANTHER" id="PTHR47218">
    <property type="entry name" value="C-TYPE LECTIN DOMAIN FAMILY 7 MEMBER A"/>
    <property type="match status" value="1"/>
</dbReference>
<feature type="non-terminal residue" evidence="2">
    <location>
        <position position="327"/>
    </location>
</feature>
<gene>
    <name evidence="2" type="ORF">pdam_00020437</name>
</gene>
<dbReference type="Gene3D" id="2.60.40.2080">
    <property type="match status" value="1"/>
</dbReference>
<dbReference type="Proteomes" id="UP000275408">
    <property type="component" value="Unassembled WGS sequence"/>
</dbReference>